<feature type="transmembrane region" description="Helical" evidence="7">
    <location>
        <begin position="321"/>
        <end position="345"/>
    </location>
</feature>
<keyword evidence="10" id="KW-1185">Reference proteome</keyword>
<evidence type="ECO:0000256" key="6">
    <source>
        <dbReference type="ARBA" id="ARBA00023136"/>
    </source>
</evidence>
<dbReference type="Pfam" id="PF07690">
    <property type="entry name" value="MFS_1"/>
    <property type="match status" value="1"/>
</dbReference>
<feature type="transmembrane region" description="Helical" evidence="7">
    <location>
        <begin position="151"/>
        <end position="170"/>
    </location>
</feature>
<feature type="transmembrane region" description="Helical" evidence="7">
    <location>
        <begin position="222"/>
        <end position="244"/>
    </location>
</feature>
<accession>A0ABS4S9K1</accession>
<dbReference type="PROSITE" id="PS50850">
    <property type="entry name" value="MFS"/>
    <property type="match status" value="1"/>
</dbReference>
<dbReference type="SUPFAM" id="SSF103473">
    <property type="entry name" value="MFS general substrate transporter"/>
    <property type="match status" value="1"/>
</dbReference>
<evidence type="ECO:0000256" key="5">
    <source>
        <dbReference type="ARBA" id="ARBA00022989"/>
    </source>
</evidence>
<dbReference type="PRINTS" id="PR01035">
    <property type="entry name" value="TCRTETA"/>
</dbReference>
<keyword evidence="6 7" id="KW-0472">Membrane</keyword>
<evidence type="ECO:0000256" key="4">
    <source>
        <dbReference type="ARBA" id="ARBA00022692"/>
    </source>
</evidence>
<evidence type="ECO:0000256" key="7">
    <source>
        <dbReference type="SAM" id="Phobius"/>
    </source>
</evidence>
<keyword evidence="2" id="KW-0813">Transport</keyword>
<evidence type="ECO:0000313" key="9">
    <source>
        <dbReference type="EMBL" id="MBP2258183.1"/>
    </source>
</evidence>
<evidence type="ECO:0000259" key="8">
    <source>
        <dbReference type="PROSITE" id="PS50850"/>
    </source>
</evidence>
<feature type="transmembrane region" description="Helical" evidence="7">
    <location>
        <begin position="365"/>
        <end position="384"/>
    </location>
</feature>
<dbReference type="Proteomes" id="UP001519294">
    <property type="component" value="Unassembled WGS sequence"/>
</dbReference>
<dbReference type="PANTHER" id="PTHR43414">
    <property type="entry name" value="MULTIDRUG RESISTANCE PROTEIN MDTG"/>
    <property type="match status" value="1"/>
</dbReference>
<keyword evidence="4 7" id="KW-0812">Transmembrane</keyword>
<dbReference type="Gene3D" id="1.20.1250.20">
    <property type="entry name" value="MFS general substrate transporter like domains"/>
    <property type="match status" value="2"/>
</dbReference>
<gene>
    <name evidence="9" type="ORF">J2Z81_002154</name>
</gene>
<feature type="transmembrane region" description="Helical" evidence="7">
    <location>
        <begin position="26"/>
        <end position="49"/>
    </location>
</feature>
<dbReference type="PANTHER" id="PTHR43414:SF3">
    <property type="entry name" value="LMO2377 PROTEIN"/>
    <property type="match status" value="1"/>
</dbReference>
<feature type="transmembrane region" description="Helical" evidence="7">
    <location>
        <begin position="390"/>
        <end position="409"/>
    </location>
</feature>
<evidence type="ECO:0000256" key="1">
    <source>
        <dbReference type="ARBA" id="ARBA00004651"/>
    </source>
</evidence>
<keyword evidence="5 7" id="KW-1133">Transmembrane helix</keyword>
<name>A0ABS4S9K1_9BACI</name>
<keyword evidence="3" id="KW-1003">Cell membrane</keyword>
<organism evidence="9 10">
    <name type="scientific">Virgibacillus alimentarius</name>
    <dbReference type="NCBI Taxonomy" id="698769"/>
    <lineage>
        <taxon>Bacteria</taxon>
        <taxon>Bacillati</taxon>
        <taxon>Bacillota</taxon>
        <taxon>Bacilli</taxon>
        <taxon>Bacillales</taxon>
        <taxon>Bacillaceae</taxon>
        <taxon>Virgibacillus</taxon>
    </lineage>
</organism>
<feature type="transmembrane region" description="Helical" evidence="7">
    <location>
        <begin position="296"/>
        <end position="315"/>
    </location>
</feature>
<feature type="transmembrane region" description="Helical" evidence="7">
    <location>
        <begin position="61"/>
        <end position="82"/>
    </location>
</feature>
<evidence type="ECO:0000256" key="3">
    <source>
        <dbReference type="ARBA" id="ARBA00022475"/>
    </source>
</evidence>
<sequence>MKIANKRKKGFTICDQNIRIKKNLAIMWFANFFVAGSMTTLLPFLSLYIETLGDFSSSYVQTWSGWTFGVTFITAFIFSPIWGRIGDKYGRKKILIMSATGLGLSVLLMGYATSVWGLFLLRFFMGIFTGFIPMSQAFIATQTPKKIAGSVLGTLQTGSITGTLMGPLIGGSIADVVGYAATFKWTSVTVFLSAIIVLVGVKEIKLNVSDETDQKSYSSKEVIMHILQKPVLLVVMLLSALVQIAHFSIQPILSLYVAEIHGTASIALFSGMAFSAAGLGNLLMTKRWGRLGDRVGYMKVLIPLLFMAGIVYFPGAFVTSIWQLIIIRFLLGVSIGGIIPLRIAYIRQVAPLSMQGEVLGYNTSLRFLGNMIGPALGGMLAGYFGISTVFFVTSGLLLAGGLIMLSVWYKYEHVEKHTQPLPSHRN</sequence>
<feature type="transmembrane region" description="Helical" evidence="7">
    <location>
        <begin position="176"/>
        <end position="201"/>
    </location>
</feature>
<comment type="caution">
    <text evidence="9">The sequence shown here is derived from an EMBL/GenBank/DDBJ whole genome shotgun (WGS) entry which is preliminary data.</text>
</comment>
<feature type="transmembrane region" description="Helical" evidence="7">
    <location>
        <begin position="119"/>
        <end position="139"/>
    </location>
</feature>
<dbReference type="EMBL" id="JAGIKX010000021">
    <property type="protein sequence ID" value="MBP2258183.1"/>
    <property type="molecule type" value="Genomic_DNA"/>
</dbReference>
<evidence type="ECO:0000256" key="2">
    <source>
        <dbReference type="ARBA" id="ARBA00022448"/>
    </source>
</evidence>
<reference evidence="9 10" key="1">
    <citation type="submission" date="2021-03" db="EMBL/GenBank/DDBJ databases">
        <title>Genomic Encyclopedia of Type Strains, Phase IV (KMG-IV): sequencing the most valuable type-strain genomes for metagenomic binning, comparative biology and taxonomic classification.</title>
        <authorList>
            <person name="Goeker M."/>
        </authorList>
    </citation>
    <scope>NUCLEOTIDE SEQUENCE [LARGE SCALE GENOMIC DNA]</scope>
    <source>
        <strain evidence="9 10">DSM 25790</strain>
    </source>
</reference>
<dbReference type="InterPro" id="IPR036259">
    <property type="entry name" value="MFS_trans_sf"/>
</dbReference>
<feature type="domain" description="Major facilitator superfamily (MFS) profile" evidence="8">
    <location>
        <begin position="23"/>
        <end position="412"/>
    </location>
</feature>
<evidence type="ECO:0000313" key="10">
    <source>
        <dbReference type="Proteomes" id="UP001519294"/>
    </source>
</evidence>
<dbReference type="InterPro" id="IPR011701">
    <property type="entry name" value="MFS"/>
</dbReference>
<dbReference type="InterPro" id="IPR020846">
    <property type="entry name" value="MFS_dom"/>
</dbReference>
<dbReference type="InterPro" id="IPR001958">
    <property type="entry name" value="Tet-R_TetA/multi-R_MdtG-like"/>
</dbReference>
<feature type="transmembrane region" description="Helical" evidence="7">
    <location>
        <begin position="94"/>
        <end position="113"/>
    </location>
</feature>
<feature type="transmembrane region" description="Helical" evidence="7">
    <location>
        <begin position="264"/>
        <end position="284"/>
    </location>
</feature>
<comment type="subcellular location">
    <subcellularLocation>
        <location evidence="1">Cell membrane</location>
        <topology evidence="1">Multi-pass membrane protein</topology>
    </subcellularLocation>
</comment>
<protein>
    <submittedName>
        <fullName evidence="9">MFS family permease</fullName>
    </submittedName>
</protein>
<proteinExistence type="predicted"/>